<evidence type="ECO:0000313" key="1">
    <source>
        <dbReference type="EMBL" id="JAC18862.1"/>
    </source>
</evidence>
<name>A0A023FBJ2_AMBCJ</name>
<reference evidence="1" key="1">
    <citation type="submission" date="2014-03" db="EMBL/GenBank/DDBJ databases">
        <title>The sialotranscriptome of Amblyomma triste, Amblyomma parvum and Amblyomma cajennense ticks, uncovered by 454-based RNA-seq.</title>
        <authorList>
            <person name="Garcia G.R."/>
            <person name="Gardinassi L.G."/>
            <person name="Ribeiro J.M."/>
            <person name="Anatriello E."/>
            <person name="Ferreira B.R."/>
            <person name="Moreira H.N."/>
            <person name="Mafra C."/>
            <person name="Olegario M.M."/>
            <person name="Szabo P.J."/>
            <person name="Miranda-Santos I.K."/>
            <person name="Maruyama S.R."/>
        </authorList>
    </citation>
    <scope>NUCLEOTIDE SEQUENCE</scope>
    <source>
        <strain evidence="1">Uberlandia</strain>
        <tissue evidence="1">Salivary glands</tissue>
    </source>
</reference>
<dbReference type="EMBL" id="GBBK01005620">
    <property type="protein sequence ID" value="JAC18862.1"/>
    <property type="molecule type" value="mRNA"/>
</dbReference>
<organism evidence="1">
    <name type="scientific">Amblyomma cajennense</name>
    <name type="common">Cayenne tick</name>
    <name type="synonym">Acarus cajennensis</name>
    <dbReference type="NCBI Taxonomy" id="34607"/>
    <lineage>
        <taxon>Eukaryota</taxon>
        <taxon>Metazoa</taxon>
        <taxon>Ecdysozoa</taxon>
        <taxon>Arthropoda</taxon>
        <taxon>Chelicerata</taxon>
        <taxon>Arachnida</taxon>
        <taxon>Acari</taxon>
        <taxon>Parasitiformes</taxon>
        <taxon>Ixodida</taxon>
        <taxon>Ixodoidea</taxon>
        <taxon>Ixodidae</taxon>
        <taxon>Amblyomminae</taxon>
        <taxon>Amblyomma</taxon>
    </lineage>
</organism>
<dbReference type="AlphaFoldDB" id="A0A023FBJ2"/>
<protein>
    <submittedName>
        <fullName evidence="1">Putative secreted protein</fullName>
    </submittedName>
</protein>
<proteinExistence type="evidence at transcript level"/>
<accession>A0A023FBJ2</accession>
<sequence length="93" mass="10914">MTLGQSHAVLLYLFCFLYLMGHLGTCYCVLVHKKTGQWLLCVFSGTHITWTSQWMARDRNKQNKLTEVLQRILLICSYQTLLRNYLLIVPEMC</sequence>